<dbReference type="Pfam" id="PF12680">
    <property type="entry name" value="SnoaL_2"/>
    <property type="match status" value="1"/>
</dbReference>
<organism evidence="2 3">
    <name type="scientific">Novosphingobium beihaiensis</name>
    <dbReference type="NCBI Taxonomy" id="2930389"/>
    <lineage>
        <taxon>Bacteria</taxon>
        <taxon>Pseudomonadati</taxon>
        <taxon>Pseudomonadota</taxon>
        <taxon>Alphaproteobacteria</taxon>
        <taxon>Sphingomonadales</taxon>
        <taxon>Sphingomonadaceae</taxon>
        <taxon>Novosphingobium</taxon>
    </lineage>
</organism>
<evidence type="ECO:0000313" key="2">
    <source>
        <dbReference type="EMBL" id="MCJ2188447.1"/>
    </source>
</evidence>
<reference evidence="2 3" key="1">
    <citation type="submission" date="2022-04" db="EMBL/GenBank/DDBJ databases">
        <title>Identification of a novel bacterium isolated from mangrove sediments.</title>
        <authorList>
            <person name="Pan X."/>
        </authorList>
    </citation>
    <scope>NUCLEOTIDE SEQUENCE [LARGE SCALE GENOMIC DNA]</scope>
    <source>
        <strain evidence="2 3">B2638</strain>
    </source>
</reference>
<protein>
    <submittedName>
        <fullName evidence="2">Nuclear transport factor 2 family protein</fullName>
    </submittedName>
</protein>
<keyword evidence="3" id="KW-1185">Reference proteome</keyword>
<dbReference type="RefSeq" id="WP_243923149.1">
    <property type="nucleotide sequence ID" value="NZ_JALHLG010000035.1"/>
</dbReference>
<dbReference type="Proteomes" id="UP001202281">
    <property type="component" value="Unassembled WGS sequence"/>
</dbReference>
<dbReference type="Gene3D" id="3.10.450.50">
    <property type="match status" value="1"/>
</dbReference>
<accession>A0ABT0BTU3</accession>
<dbReference type="InterPro" id="IPR037401">
    <property type="entry name" value="SnoaL-like"/>
</dbReference>
<dbReference type="SUPFAM" id="SSF54427">
    <property type="entry name" value="NTF2-like"/>
    <property type="match status" value="1"/>
</dbReference>
<feature type="domain" description="SnoaL-like" evidence="1">
    <location>
        <begin position="5"/>
        <end position="106"/>
    </location>
</feature>
<gene>
    <name evidence="2" type="ORF">MTR66_16695</name>
</gene>
<evidence type="ECO:0000313" key="3">
    <source>
        <dbReference type="Proteomes" id="UP001202281"/>
    </source>
</evidence>
<sequence>MDVIARMYDAVERGDMPALGACFIPDARIWHNVDEVEKTVDTAAIALTHLCQSSTRLSYEDRRAVEAGNIRFVQHVITASLKSGDELRLPGMMRIELADDGRIARIEEYYDSRDTDPLMPR</sequence>
<comment type="caution">
    <text evidence="2">The sequence shown here is derived from an EMBL/GenBank/DDBJ whole genome shotgun (WGS) entry which is preliminary data.</text>
</comment>
<dbReference type="EMBL" id="JALHLG010000035">
    <property type="protein sequence ID" value="MCJ2188447.1"/>
    <property type="molecule type" value="Genomic_DNA"/>
</dbReference>
<dbReference type="InterPro" id="IPR032710">
    <property type="entry name" value="NTF2-like_dom_sf"/>
</dbReference>
<proteinExistence type="predicted"/>
<evidence type="ECO:0000259" key="1">
    <source>
        <dbReference type="Pfam" id="PF12680"/>
    </source>
</evidence>
<name>A0ABT0BTU3_9SPHN</name>